<dbReference type="CDD" id="cd00531">
    <property type="entry name" value="NTF2_like"/>
    <property type="match status" value="1"/>
</dbReference>
<protein>
    <submittedName>
        <fullName evidence="1">Oxalurate catabolism protein HpxZ</fullName>
    </submittedName>
</protein>
<dbReference type="Proteomes" id="UP001524547">
    <property type="component" value="Unassembled WGS sequence"/>
</dbReference>
<dbReference type="Gene3D" id="3.10.450.50">
    <property type="match status" value="1"/>
</dbReference>
<reference evidence="1 2" key="1">
    <citation type="submission" date="2022-06" db="EMBL/GenBank/DDBJ databases">
        <title>Rhizosaccharibacter gen. nov. sp. nov. KSS12, endophytic bacteria isolated from sugarcane.</title>
        <authorList>
            <person name="Pitiwittayakul N."/>
        </authorList>
    </citation>
    <scope>NUCLEOTIDE SEQUENCE [LARGE SCALE GENOMIC DNA]</scope>
    <source>
        <strain evidence="1 2">KSS12</strain>
    </source>
</reference>
<dbReference type="SUPFAM" id="SSF54427">
    <property type="entry name" value="NTF2-like"/>
    <property type="match status" value="1"/>
</dbReference>
<dbReference type="InterPro" id="IPR032710">
    <property type="entry name" value="NTF2-like_dom_sf"/>
</dbReference>
<sequence>MSAPDRPSWPAVNDPDIVREIEALVLRYERALMENDLAVLDELFWESPRTVRFGARETLYGAEAITAYRRQRGGAPPRVVVRIEITTFGDDTGIAHVEFRPQGGDRVGRQTQFWARRPEGWRIASAHVSMQE</sequence>
<evidence type="ECO:0000313" key="1">
    <source>
        <dbReference type="EMBL" id="MCQ8240610.1"/>
    </source>
</evidence>
<dbReference type="NCBIfam" id="NF033625">
    <property type="entry name" value="HpxZ"/>
    <property type="match status" value="1"/>
</dbReference>
<evidence type="ECO:0000313" key="2">
    <source>
        <dbReference type="Proteomes" id="UP001524547"/>
    </source>
</evidence>
<name>A0ABT1VW98_9PROT</name>
<dbReference type="EMBL" id="JAMZEJ010000004">
    <property type="protein sequence ID" value="MCQ8240610.1"/>
    <property type="molecule type" value="Genomic_DNA"/>
</dbReference>
<organism evidence="1 2">
    <name type="scientific">Rhizosaccharibacter radicis</name>
    <dbReference type="NCBI Taxonomy" id="2782605"/>
    <lineage>
        <taxon>Bacteria</taxon>
        <taxon>Pseudomonadati</taxon>
        <taxon>Pseudomonadota</taxon>
        <taxon>Alphaproteobacteria</taxon>
        <taxon>Acetobacterales</taxon>
        <taxon>Acetobacteraceae</taxon>
        <taxon>Rhizosaccharibacter</taxon>
    </lineage>
</organism>
<keyword evidence="2" id="KW-1185">Reference proteome</keyword>
<dbReference type="Pfam" id="PF11533">
    <property type="entry name" value="AtzH-like"/>
    <property type="match status" value="1"/>
</dbReference>
<gene>
    <name evidence="1" type="primary">hpxZ</name>
    <name evidence="1" type="ORF">NFI88_07105</name>
</gene>
<comment type="caution">
    <text evidence="1">The sequence shown here is derived from an EMBL/GenBank/DDBJ whole genome shotgun (WGS) entry which is preliminary data.</text>
</comment>
<dbReference type="InterPro" id="IPR024507">
    <property type="entry name" value="AtzH-like"/>
</dbReference>
<dbReference type="RefSeq" id="WP_422919357.1">
    <property type="nucleotide sequence ID" value="NZ_JAMZEJ010000004.1"/>
</dbReference>
<proteinExistence type="predicted"/>
<accession>A0ABT1VW98</accession>